<evidence type="ECO:0000313" key="2">
    <source>
        <dbReference type="Proteomes" id="UP000192257"/>
    </source>
</evidence>
<gene>
    <name evidence="1" type="ORF">TM35_000221430</name>
</gene>
<dbReference type="RefSeq" id="XP_028881410.1">
    <property type="nucleotide sequence ID" value="XM_029027190.1"/>
</dbReference>
<reference evidence="1 2" key="1">
    <citation type="submission" date="2017-03" db="EMBL/GenBank/DDBJ databases">
        <title>An alternative strategy for trypanosome survival in the mammalian bloodstream revealed through genome and transcriptome analysis of the ubiquitous bovine parasite Trypanosoma (Megatrypanum) theileri.</title>
        <authorList>
            <person name="Kelly S."/>
            <person name="Ivens A."/>
            <person name="Mott A."/>
            <person name="O'Neill E."/>
            <person name="Emms D."/>
            <person name="Macleod O."/>
            <person name="Voorheis P."/>
            <person name="Matthews J."/>
            <person name="Matthews K."/>
            <person name="Carrington M."/>
        </authorList>
    </citation>
    <scope>NUCLEOTIDE SEQUENCE [LARGE SCALE GENOMIC DNA]</scope>
    <source>
        <strain evidence="1">Edinburgh</strain>
    </source>
</reference>
<dbReference type="OrthoDB" id="10422889at2759"/>
<dbReference type="GeneID" id="39986970"/>
<dbReference type="VEuPathDB" id="TriTrypDB:TM35_000221430"/>
<evidence type="ECO:0000313" key="1">
    <source>
        <dbReference type="EMBL" id="ORC87344.1"/>
    </source>
</evidence>
<keyword evidence="2" id="KW-1185">Reference proteome</keyword>
<name>A0A1X0NRM4_9TRYP</name>
<proteinExistence type="predicted"/>
<comment type="caution">
    <text evidence="1">The sequence shown here is derived from an EMBL/GenBank/DDBJ whole genome shotgun (WGS) entry which is preliminary data.</text>
</comment>
<dbReference type="AlphaFoldDB" id="A0A1X0NRM4"/>
<sequence>MNEFVETVSSVPIPLEELNSFPILQLEEKSTDEVYLKRGCDGPDVTDSEPPVKEELMTSIPYVFSSCVPSSGFSALTTKEPLDRALVDVASTLAVCAAASEPELSDSSIAPPFM</sequence>
<dbReference type="Proteomes" id="UP000192257">
    <property type="component" value="Unassembled WGS sequence"/>
</dbReference>
<accession>A0A1X0NRM4</accession>
<protein>
    <submittedName>
        <fullName evidence="1">Uncharacterized protein</fullName>
    </submittedName>
</protein>
<organism evidence="1 2">
    <name type="scientific">Trypanosoma theileri</name>
    <dbReference type="NCBI Taxonomy" id="67003"/>
    <lineage>
        <taxon>Eukaryota</taxon>
        <taxon>Discoba</taxon>
        <taxon>Euglenozoa</taxon>
        <taxon>Kinetoplastea</taxon>
        <taxon>Metakinetoplastina</taxon>
        <taxon>Trypanosomatida</taxon>
        <taxon>Trypanosomatidae</taxon>
        <taxon>Trypanosoma</taxon>
    </lineage>
</organism>
<dbReference type="EMBL" id="NBCO01000022">
    <property type="protein sequence ID" value="ORC87344.1"/>
    <property type="molecule type" value="Genomic_DNA"/>
</dbReference>